<organism evidence="1 2">
    <name type="scientific">Lasius platythorax</name>
    <dbReference type="NCBI Taxonomy" id="488582"/>
    <lineage>
        <taxon>Eukaryota</taxon>
        <taxon>Metazoa</taxon>
        <taxon>Ecdysozoa</taxon>
        <taxon>Arthropoda</taxon>
        <taxon>Hexapoda</taxon>
        <taxon>Insecta</taxon>
        <taxon>Pterygota</taxon>
        <taxon>Neoptera</taxon>
        <taxon>Endopterygota</taxon>
        <taxon>Hymenoptera</taxon>
        <taxon>Apocrita</taxon>
        <taxon>Aculeata</taxon>
        <taxon>Formicoidea</taxon>
        <taxon>Formicidae</taxon>
        <taxon>Formicinae</taxon>
        <taxon>Lasius</taxon>
        <taxon>Lasius</taxon>
    </lineage>
</organism>
<dbReference type="EMBL" id="OZ034827">
    <property type="protein sequence ID" value="CAL1683767.1"/>
    <property type="molecule type" value="Genomic_DNA"/>
</dbReference>
<dbReference type="AlphaFoldDB" id="A0AAV2NUZ6"/>
<protein>
    <submittedName>
        <fullName evidence="1">Uncharacterized protein</fullName>
    </submittedName>
</protein>
<name>A0AAV2NUZ6_9HYME</name>
<reference evidence="1" key="1">
    <citation type="submission" date="2024-04" db="EMBL/GenBank/DDBJ databases">
        <authorList>
            <consortium name="Molecular Ecology Group"/>
        </authorList>
    </citation>
    <scope>NUCLEOTIDE SEQUENCE</scope>
</reference>
<evidence type="ECO:0000313" key="2">
    <source>
        <dbReference type="Proteomes" id="UP001497644"/>
    </source>
</evidence>
<proteinExistence type="predicted"/>
<keyword evidence="2" id="KW-1185">Reference proteome</keyword>
<gene>
    <name evidence="1" type="ORF">LPLAT_LOCUS9433</name>
</gene>
<dbReference type="Proteomes" id="UP001497644">
    <property type="component" value="Chromosome 4"/>
</dbReference>
<evidence type="ECO:0000313" key="1">
    <source>
        <dbReference type="EMBL" id="CAL1683767.1"/>
    </source>
</evidence>
<sequence>MIKLKQLGSRVKHTNCGIPIVQLYKIRSWELCGIMPERNLAPVKFLGRQYNLISRVELERCMGGRTRSHISEINVREKFAGLIEKARGNPLPISLPASPPVVGGTL</sequence>
<accession>A0AAV2NUZ6</accession>